<feature type="non-terminal residue" evidence="1">
    <location>
        <position position="135"/>
    </location>
</feature>
<organism evidence="1 2">
    <name type="scientific">Pristionchus fissidentatus</name>
    <dbReference type="NCBI Taxonomy" id="1538716"/>
    <lineage>
        <taxon>Eukaryota</taxon>
        <taxon>Metazoa</taxon>
        <taxon>Ecdysozoa</taxon>
        <taxon>Nematoda</taxon>
        <taxon>Chromadorea</taxon>
        <taxon>Rhabditida</taxon>
        <taxon>Rhabditina</taxon>
        <taxon>Diplogasteromorpha</taxon>
        <taxon>Diplogasteroidea</taxon>
        <taxon>Neodiplogasteridae</taxon>
        <taxon>Pristionchus</taxon>
    </lineage>
</organism>
<dbReference type="EMBL" id="BTSY01000001">
    <property type="protein sequence ID" value="GMT12590.1"/>
    <property type="molecule type" value="Genomic_DNA"/>
</dbReference>
<proteinExistence type="predicted"/>
<dbReference type="Proteomes" id="UP001432322">
    <property type="component" value="Unassembled WGS sequence"/>
</dbReference>
<gene>
    <name evidence="1" type="ORF">PFISCL1PPCAC_3887</name>
</gene>
<evidence type="ECO:0000313" key="2">
    <source>
        <dbReference type="Proteomes" id="UP001432322"/>
    </source>
</evidence>
<protein>
    <submittedName>
        <fullName evidence="1">Uncharacterized protein</fullName>
    </submittedName>
</protein>
<keyword evidence="2" id="KW-1185">Reference proteome</keyword>
<reference evidence="1" key="1">
    <citation type="submission" date="2023-10" db="EMBL/GenBank/DDBJ databases">
        <title>Genome assembly of Pristionchus species.</title>
        <authorList>
            <person name="Yoshida K."/>
            <person name="Sommer R.J."/>
        </authorList>
    </citation>
    <scope>NUCLEOTIDE SEQUENCE</scope>
    <source>
        <strain evidence="1">RS5133</strain>
    </source>
</reference>
<name>A0AAV5UZ77_9BILA</name>
<dbReference type="AlphaFoldDB" id="A0AAV5UZ77"/>
<comment type="caution">
    <text evidence="1">The sequence shown here is derived from an EMBL/GenBank/DDBJ whole genome shotgun (WGS) entry which is preliminary data.</text>
</comment>
<evidence type="ECO:0000313" key="1">
    <source>
        <dbReference type="EMBL" id="GMT12590.1"/>
    </source>
</evidence>
<accession>A0AAV5UZ77</accession>
<feature type="non-terminal residue" evidence="1">
    <location>
        <position position="1"/>
    </location>
</feature>
<sequence length="135" mass="15357">KELELNDYTEDESLVVACEHRTFPSHLQAIGGELNVWSWICASISFDDVSNLREMVRSSEKNLLCSLKNFVHVAEELAVKLAHIFMYAHSSSFIRTHRFGPRSSILNNTLTGRASLTCSSGKEQDRKTRHGYDIR</sequence>